<organism evidence="3 4">
    <name type="scientific">Azomonas agilis</name>
    <dbReference type="NCBI Taxonomy" id="116849"/>
    <lineage>
        <taxon>Bacteria</taxon>
        <taxon>Pseudomonadati</taxon>
        <taxon>Pseudomonadota</taxon>
        <taxon>Gammaproteobacteria</taxon>
        <taxon>Pseudomonadales</taxon>
        <taxon>Pseudomonadaceae</taxon>
        <taxon>Azomonas</taxon>
    </lineage>
</organism>
<evidence type="ECO:0000313" key="3">
    <source>
        <dbReference type="EMBL" id="TWH65015.1"/>
    </source>
</evidence>
<feature type="chain" id="PRO_5021709038" evidence="1">
    <location>
        <begin position="25"/>
        <end position="394"/>
    </location>
</feature>
<reference evidence="3 4" key="1">
    <citation type="submission" date="2019-07" db="EMBL/GenBank/DDBJ databases">
        <title>Genomic Encyclopedia of Type Strains, Phase I: the one thousand microbial genomes (KMG-I) project.</title>
        <authorList>
            <person name="Kyrpides N."/>
        </authorList>
    </citation>
    <scope>NUCLEOTIDE SEQUENCE [LARGE SCALE GENOMIC DNA]</scope>
    <source>
        <strain evidence="3 4">DSM 375</strain>
    </source>
</reference>
<accession>A0A562I2X9</accession>
<keyword evidence="4" id="KW-1185">Reference proteome</keyword>
<dbReference type="InterPro" id="IPR033900">
    <property type="entry name" value="Gram_neg_porin_domain"/>
</dbReference>
<gene>
    <name evidence="3" type="ORF">LX59_01957</name>
</gene>
<dbReference type="GO" id="GO:0015288">
    <property type="term" value="F:porin activity"/>
    <property type="evidence" value="ECO:0007669"/>
    <property type="project" value="InterPro"/>
</dbReference>
<dbReference type="SUPFAM" id="SSF56935">
    <property type="entry name" value="Porins"/>
    <property type="match status" value="1"/>
</dbReference>
<comment type="caution">
    <text evidence="3">The sequence shown here is derived from an EMBL/GenBank/DDBJ whole genome shotgun (WGS) entry which is preliminary data.</text>
</comment>
<evidence type="ECO:0000256" key="1">
    <source>
        <dbReference type="SAM" id="SignalP"/>
    </source>
</evidence>
<feature type="domain" description="Porin" evidence="2">
    <location>
        <begin position="20"/>
        <end position="372"/>
    </location>
</feature>
<dbReference type="Pfam" id="PF13609">
    <property type="entry name" value="Porin_4"/>
    <property type="match status" value="1"/>
</dbReference>
<dbReference type="InterPro" id="IPR023614">
    <property type="entry name" value="Porin_dom_sf"/>
</dbReference>
<keyword evidence="1" id="KW-0732">Signal</keyword>
<dbReference type="Gene3D" id="2.40.160.10">
    <property type="entry name" value="Porin"/>
    <property type="match status" value="1"/>
</dbReference>
<dbReference type="AlphaFoldDB" id="A0A562I2X9"/>
<dbReference type="RefSeq" id="WP_144571658.1">
    <property type="nucleotide sequence ID" value="NZ_VLKG01000006.1"/>
</dbReference>
<feature type="signal peptide" evidence="1">
    <location>
        <begin position="1"/>
        <end position="24"/>
    </location>
</feature>
<evidence type="ECO:0000313" key="4">
    <source>
        <dbReference type="Proteomes" id="UP000319627"/>
    </source>
</evidence>
<dbReference type="GO" id="GO:0016020">
    <property type="term" value="C:membrane"/>
    <property type="evidence" value="ECO:0007669"/>
    <property type="project" value="InterPro"/>
</dbReference>
<evidence type="ECO:0000259" key="2">
    <source>
        <dbReference type="Pfam" id="PF13609"/>
    </source>
</evidence>
<dbReference type="Proteomes" id="UP000319627">
    <property type="component" value="Unassembled WGS sequence"/>
</dbReference>
<sequence>MNKNKVAIALSGILVASLMQSASADILLYKKRGTTFATDGYFNTFYTSSDVNRDDKNYDRKQARVRMGYLPNYIGFNFNTVTEGWTVGGRSSFWVTINDSEANGTATAIDVRQFYGTVSTKWGEVLLGKDFGLFSRSNIFLDEMLAGVGNVSDTLGLVDGRGVSFGNIGTGFPYPFPTAQITYRNNDLLLKGLRIAVGIMDPYDSTQVDKDSSDGLSDKAYQEDPRYEFEVSYQFDWAGAQIYTWVNGTHQRSQNTNDDIDSVTSKGLGYGVQTKYGPWSVTTSGFKAEGINPFLTNNSGEGRLREIDSDGYLVQGAYAWGDNRVALSYGRTNDDGNGLGQSADFKTLGATYTRTLTKNLRFLTEYTRYQIDAQDSYKLGEDTNTFAIGAILSW</sequence>
<dbReference type="EMBL" id="VLKG01000006">
    <property type="protein sequence ID" value="TWH65015.1"/>
    <property type="molecule type" value="Genomic_DNA"/>
</dbReference>
<protein>
    <submittedName>
        <fullName evidence="3">Porin-like protein</fullName>
    </submittedName>
</protein>
<proteinExistence type="predicted"/>
<name>A0A562I2X9_9GAMM</name>
<dbReference type="OrthoDB" id="8735103at2"/>